<accession>A0ABR1U4V3</accession>
<name>A0ABR1U4V3_9PEZI</name>
<keyword evidence="2" id="KW-1185">Reference proteome</keyword>
<reference evidence="1 2" key="1">
    <citation type="submission" date="2023-01" db="EMBL/GenBank/DDBJ databases">
        <title>Analysis of 21 Apiospora genomes using comparative genomics revels a genus with tremendous synthesis potential of carbohydrate active enzymes and secondary metabolites.</title>
        <authorList>
            <person name="Sorensen T."/>
        </authorList>
    </citation>
    <scope>NUCLEOTIDE SEQUENCE [LARGE SCALE GENOMIC DNA]</scope>
    <source>
        <strain evidence="1 2">CBS 83171</strain>
    </source>
</reference>
<organism evidence="1 2">
    <name type="scientific">Apiospora saccharicola</name>
    <dbReference type="NCBI Taxonomy" id="335842"/>
    <lineage>
        <taxon>Eukaryota</taxon>
        <taxon>Fungi</taxon>
        <taxon>Dikarya</taxon>
        <taxon>Ascomycota</taxon>
        <taxon>Pezizomycotina</taxon>
        <taxon>Sordariomycetes</taxon>
        <taxon>Xylariomycetidae</taxon>
        <taxon>Amphisphaeriales</taxon>
        <taxon>Apiosporaceae</taxon>
        <taxon>Apiospora</taxon>
    </lineage>
</organism>
<evidence type="ECO:0000313" key="2">
    <source>
        <dbReference type="Proteomes" id="UP001446871"/>
    </source>
</evidence>
<gene>
    <name evidence="1" type="ORF">PG996_013174</name>
</gene>
<protein>
    <recommendedName>
        <fullName evidence="3">Polyketide synthase</fullName>
    </recommendedName>
</protein>
<sequence>MVDKIGTGDERRMGLEVARPSSLWHSAAVSSRVSLKKRFVLVGENEIPHDGMMLSLCESDLGCNANIRKSGFHGFGLAGCLDKL</sequence>
<dbReference type="Proteomes" id="UP001446871">
    <property type="component" value="Unassembled WGS sequence"/>
</dbReference>
<comment type="caution">
    <text evidence="1">The sequence shown here is derived from an EMBL/GenBank/DDBJ whole genome shotgun (WGS) entry which is preliminary data.</text>
</comment>
<dbReference type="EMBL" id="JAQQWM010000008">
    <property type="protein sequence ID" value="KAK8053873.1"/>
    <property type="molecule type" value="Genomic_DNA"/>
</dbReference>
<evidence type="ECO:0008006" key="3">
    <source>
        <dbReference type="Google" id="ProtNLM"/>
    </source>
</evidence>
<proteinExistence type="predicted"/>
<evidence type="ECO:0000313" key="1">
    <source>
        <dbReference type="EMBL" id="KAK8053873.1"/>
    </source>
</evidence>